<feature type="region of interest" description="Disordered" evidence="1">
    <location>
        <begin position="164"/>
        <end position="213"/>
    </location>
</feature>
<evidence type="ECO:0000313" key="3">
    <source>
        <dbReference type="Proteomes" id="UP000515152"/>
    </source>
</evidence>
<evidence type="ECO:0000313" key="4">
    <source>
        <dbReference type="RefSeq" id="XP_031425889.1"/>
    </source>
</evidence>
<accession>A0A6P8FIY5</accession>
<dbReference type="PANTHER" id="PTHR47595:SF1">
    <property type="entry name" value="MYB_SANT-LIKE DNA-BINDING DOMAIN-CONTAINING PROTEIN"/>
    <property type="match status" value="1"/>
</dbReference>
<keyword evidence="3" id="KW-1185">Reference proteome</keyword>
<gene>
    <name evidence="4" type="primary">LOC116221045</name>
</gene>
<dbReference type="InterPro" id="IPR001005">
    <property type="entry name" value="SANT/Myb"/>
</dbReference>
<proteinExistence type="predicted"/>
<sequence>MMLIGVQRMRMALLADLITERRRRRRRYMDMVILTNNMLLNSAIVPQTNNAMDNTRATTRFWTEEQTEFMLNVLKELNIRKFMDGRKTRNGELFKKVALKMVEAGFPRTPEQIKSRWKNVKKAFFRAKRDSGVNGRGRTTCPFYDVIDDLLGSRPLSLVEHNGVDSGVQLPTTMDTTMDPEETLLGGSPGSSSPRSTPPPSATTPPTACHLLR</sequence>
<dbReference type="InterPro" id="IPR044822">
    <property type="entry name" value="Myb_DNA-bind_4"/>
</dbReference>
<dbReference type="OrthoDB" id="691673at2759"/>
<dbReference type="GeneID" id="116221045"/>
<dbReference type="Gene3D" id="1.10.10.60">
    <property type="entry name" value="Homeodomain-like"/>
    <property type="match status" value="1"/>
</dbReference>
<dbReference type="KEGG" id="char:116221045"/>
<feature type="compositionally biased region" description="Low complexity" evidence="1">
    <location>
        <begin position="170"/>
        <end position="195"/>
    </location>
</feature>
<organism evidence="3 4">
    <name type="scientific">Clupea harengus</name>
    <name type="common">Atlantic herring</name>
    <dbReference type="NCBI Taxonomy" id="7950"/>
    <lineage>
        <taxon>Eukaryota</taxon>
        <taxon>Metazoa</taxon>
        <taxon>Chordata</taxon>
        <taxon>Craniata</taxon>
        <taxon>Vertebrata</taxon>
        <taxon>Euteleostomi</taxon>
        <taxon>Actinopterygii</taxon>
        <taxon>Neopterygii</taxon>
        <taxon>Teleostei</taxon>
        <taxon>Clupei</taxon>
        <taxon>Clupeiformes</taxon>
        <taxon>Clupeoidei</taxon>
        <taxon>Clupeidae</taxon>
        <taxon>Clupea</taxon>
    </lineage>
</organism>
<name>A0A6P8FIY5_CLUHA</name>
<dbReference type="PANTHER" id="PTHR47595">
    <property type="entry name" value="HEAT SHOCK 70 KDA PROTEIN 14"/>
    <property type="match status" value="1"/>
</dbReference>
<dbReference type="RefSeq" id="XP_031425889.1">
    <property type="nucleotide sequence ID" value="XM_031570029.1"/>
</dbReference>
<reference evidence="4" key="1">
    <citation type="submission" date="2025-08" db="UniProtKB">
        <authorList>
            <consortium name="RefSeq"/>
        </authorList>
    </citation>
    <scope>IDENTIFICATION</scope>
</reference>
<feature type="domain" description="Myb-like" evidence="2">
    <location>
        <begin position="58"/>
        <end position="123"/>
    </location>
</feature>
<evidence type="ECO:0000259" key="2">
    <source>
        <dbReference type="SMART" id="SM00717"/>
    </source>
</evidence>
<dbReference type="SMART" id="SM00717">
    <property type="entry name" value="SANT"/>
    <property type="match status" value="1"/>
</dbReference>
<protein>
    <submittedName>
        <fullName evidence="4">Trihelix transcription factor GT-2-like</fullName>
    </submittedName>
</protein>
<dbReference type="AlphaFoldDB" id="A0A6P8FIY5"/>
<dbReference type="Pfam" id="PF13837">
    <property type="entry name" value="Myb_DNA-bind_4"/>
    <property type="match status" value="1"/>
</dbReference>
<evidence type="ECO:0000256" key="1">
    <source>
        <dbReference type="SAM" id="MobiDB-lite"/>
    </source>
</evidence>
<dbReference type="Proteomes" id="UP000515152">
    <property type="component" value="Chromosome 7"/>
</dbReference>